<feature type="transmembrane region" description="Helical" evidence="2">
    <location>
        <begin position="119"/>
        <end position="139"/>
    </location>
</feature>
<keyword evidence="2" id="KW-0472">Membrane</keyword>
<gene>
    <name evidence="4" type="primary">LOC116306290</name>
</gene>
<sequence>MYHQRKVSPQDKEEPRREPCRSNMARSPDFLQQSFVKKTKENDLQDIGEDNLSALELYLHDLGHERRPESRKNVILDSLSNNIQPSTSYTPKNDGRKKQEKEQNHPRTKKSFQRCCSSFMIGIVIVVSLASLFINVLMIKGTIVPSGCQRIENRKAIGTISNIVLRRS</sequence>
<dbReference type="RefSeq" id="XP_031572174.1">
    <property type="nucleotide sequence ID" value="XM_031716314.1"/>
</dbReference>
<feature type="region of interest" description="Disordered" evidence="1">
    <location>
        <begin position="67"/>
        <end position="109"/>
    </location>
</feature>
<dbReference type="KEGG" id="aten:116306290"/>
<feature type="compositionally biased region" description="Basic and acidic residues" evidence="1">
    <location>
        <begin position="93"/>
        <end position="105"/>
    </location>
</feature>
<accession>A0A6P8IYC5</accession>
<dbReference type="AlphaFoldDB" id="A0A6P8IYC5"/>
<organism evidence="3 4">
    <name type="scientific">Actinia tenebrosa</name>
    <name type="common">Australian red waratah sea anemone</name>
    <dbReference type="NCBI Taxonomy" id="6105"/>
    <lineage>
        <taxon>Eukaryota</taxon>
        <taxon>Metazoa</taxon>
        <taxon>Cnidaria</taxon>
        <taxon>Anthozoa</taxon>
        <taxon>Hexacorallia</taxon>
        <taxon>Actiniaria</taxon>
        <taxon>Actiniidae</taxon>
        <taxon>Actinia</taxon>
    </lineage>
</organism>
<keyword evidence="2" id="KW-1133">Transmembrane helix</keyword>
<feature type="compositionally biased region" description="Basic and acidic residues" evidence="1">
    <location>
        <begin position="8"/>
        <end position="20"/>
    </location>
</feature>
<dbReference type="InParanoid" id="A0A6P8IYC5"/>
<dbReference type="Proteomes" id="UP000515163">
    <property type="component" value="Unplaced"/>
</dbReference>
<dbReference type="GeneID" id="116306290"/>
<evidence type="ECO:0000256" key="2">
    <source>
        <dbReference type="SAM" id="Phobius"/>
    </source>
</evidence>
<name>A0A6P8IYC5_ACTTE</name>
<proteinExistence type="predicted"/>
<feature type="region of interest" description="Disordered" evidence="1">
    <location>
        <begin position="1"/>
        <end position="32"/>
    </location>
</feature>
<keyword evidence="2" id="KW-0812">Transmembrane</keyword>
<evidence type="ECO:0000256" key="1">
    <source>
        <dbReference type="SAM" id="MobiDB-lite"/>
    </source>
</evidence>
<evidence type="ECO:0000313" key="3">
    <source>
        <dbReference type="Proteomes" id="UP000515163"/>
    </source>
</evidence>
<reference evidence="4" key="1">
    <citation type="submission" date="2025-08" db="UniProtKB">
        <authorList>
            <consortium name="RefSeq"/>
        </authorList>
    </citation>
    <scope>IDENTIFICATION</scope>
    <source>
        <tissue evidence="4">Tentacle</tissue>
    </source>
</reference>
<dbReference type="OrthoDB" id="5997459at2759"/>
<evidence type="ECO:0000313" key="4">
    <source>
        <dbReference type="RefSeq" id="XP_031572174.1"/>
    </source>
</evidence>
<feature type="compositionally biased region" description="Polar residues" evidence="1">
    <location>
        <begin position="78"/>
        <end position="91"/>
    </location>
</feature>
<protein>
    <submittedName>
        <fullName evidence="4">Uncharacterized protein LOC116306290</fullName>
    </submittedName>
</protein>
<keyword evidence="3" id="KW-1185">Reference proteome</keyword>